<evidence type="ECO:0000313" key="3">
    <source>
        <dbReference type="Proteomes" id="UP000004550"/>
    </source>
</evidence>
<organism evidence="2 3">
    <name type="scientific">Sphingobium indicum (strain DSM 16412 / CCM 7286 / MTCC 6364 / B90A)</name>
    <dbReference type="NCBI Taxonomy" id="861109"/>
    <lineage>
        <taxon>Bacteria</taxon>
        <taxon>Pseudomonadati</taxon>
        <taxon>Pseudomonadota</taxon>
        <taxon>Alphaproteobacteria</taxon>
        <taxon>Sphingomonadales</taxon>
        <taxon>Sphingomonadaceae</taxon>
        <taxon>Sphingobium</taxon>
    </lineage>
</organism>
<sequence>MDLEQLLKNIDAFKARLDTLESELAAKNIELERVTTNRDSILKEKRALEGRESESEFDRRLRESAMPSHINHGEIRLSREQARSGQAYREAKAQAEKLGVPLRIVDEHAPAPQQGRRSSPVKYVKDADAGVLYVNADMISRHGQARCRQIAAEQGASTVRAFRSVEDLPAPMQQAHAQAMADRSNLLGGE</sequence>
<dbReference type="AlphaFoldDB" id="A0A1L5BRH9"/>
<dbReference type="KEGG" id="sinb:SIDU_13755"/>
<gene>
    <name evidence="2" type="ORF">SIDU_13755</name>
</gene>
<evidence type="ECO:0000313" key="2">
    <source>
        <dbReference type="EMBL" id="APL95490.1"/>
    </source>
</evidence>
<evidence type="ECO:0000256" key="1">
    <source>
        <dbReference type="SAM" id="Coils"/>
    </source>
</evidence>
<reference evidence="2 3" key="1">
    <citation type="journal article" date="2012" name="J. Bacteriol.">
        <title>Genome sequence of Sphingobium indicum B90A, a hexachlorocyclohexane-degrading bacterium.</title>
        <authorList>
            <person name="Anand S."/>
            <person name="Sangwan N."/>
            <person name="Lata P."/>
            <person name="Kaur J."/>
            <person name="Dua A."/>
            <person name="Singh A.K."/>
            <person name="Verma M."/>
            <person name="Kaur J."/>
            <person name="Khurana J.P."/>
            <person name="Khurana P."/>
            <person name="Mathur S."/>
            <person name="Lal R."/>
        </authorList>
    </citation>
    <scope>NUCLEOTIDE SEQUENCE [LARGE SCALE GENOMIC DNA]</scope>
    <source>
        <strain evidence="3">DSM 16412 / CCM 7286 / MTCC 6364 / B90A</strain>
    </source>
</reference>
<keyword evidence="1" id="KW-0175">Coiled coil</keyword>
<dbReference type="EMBL" id="CP013070">
    <property type="protein sequence ID" value="APL95490.1"/>
    <property type="molecule type" value="Genomic_DNA"/>
</dbReference>
<proteinExistence type="predicted"/>
<accession>A0A1L5BRH9</accession>
<dbReference type="RefSeq" id="WP_007686635.1">
    <property type="nucleotide sequence ID" value="NZ_CP013070.1"/>
</dbReference>
<feature type="coiled-coil region" evidence="1">
    <location>
        <begin position="3"/>
        <end position="51"/>
    </location>
</feature>
<dbReference type="Proteomes" id="UP000004550">
    <property type="component" value="Chromosome"/>
</dbReference>
<protein>
    <submittedName>
        <fullName evidence="2">Uncharacterized protein</fullName>
    </submittedName>
</protein>
<name>A0A1L5BRH9_SPHIB</name>